<keyword evidence="10 14" id="KW-0560">Oxidoreductase</keyword>
<dbReference type="Pfam" id="PF03653">
    <property type="entry name" value="UPF0093"/>
    <property type="match status" value="1"/>
</dbReference>
<evidence type="ECO:0000256" key="14">
    <source>
        <dbReference type="HAMAP-Rule" id="MF_02239"/>
    </source>
</evidence>
<evidence type="ECO:0000256" key="1">
    <source>
        <dbReference type="ARBA" id="ARBA00004651"/>
    </source>
</evidence>
<keyword evidence="6 14" id="KW-0349">Heme</keyword>
<comment type="subunit">
    <text evidence="14">Homodimer.</text>
</comment>
<keyword evidence="7 14" id="KW-0812">Transmembrane</keyword>
<dbReference type="RefSeq" id="WP_307184984.1">
    <property type="nucleotide sequence ID" value="NZ_JAUTBA010000001.1"/>
</dbReference>
<evidence type="ECO:0000256" key="10">
    <source>
        <dbReference type="ARBA" id="ARBA00023002"/>
    </source>
</evidence>
<evidence type="ECO:0000256" key="7">
    <source>
        <dbReference type="ARBA" id="ARBA00022692"/>
    </source>
</evidence>
<dbReference type="NCBIfam" id="TIGR00701">
    <property type="entry name" value="protoporphyrinogen oxidase HemJ"/>
    <property type="match status" value="1"/>
</dbReference>
<comment type="cofactor">
    <cofactor evidence="14">
        <name>heme b</name>
        <dbReference type="ChEBI" id="CHEBI:60344"/>
    </cofactor>
    <text evidence="14">Binds 1 heme b (iron(II)-protoporphyrin IX) group per subunit.</text>
</comment>
<dbReference type="HAMAP" id="MF_02239">
    <property type="entry name" value="HemJ"/>
    <property type="match status" value="1"/>
</dbReference>
<comment type="similarity">
    <text evidence="3 14">Belongs to the HemJ family.</text>
</comment>
<keyword evidence="5 14" id="KW-1003">Cell membrane</keyword>
<keyword evidence="11 14" id="KW-0408">Iron</keyword>
<evidence type="ECO:0000313" key="15">
    <source>
        <dbReference type="EMBL" id="MDQ1149079.1"/>
    </source>
</evidence>
<evidence type="ECO:0000313" key="16">
    <source>
        <dbReference type="Proteomes" id="UP001244640"/>
    </source>
</evidence>
<dbReference type="Proteomes" id="UP001244640">
    <property type="component" value="Unassembled WGS sequence"/>
</dbReference>
<keyword evidence="9 14" id="KW-1133">Transmembrane helix</keyword>
<evidence type="ECO:0000256" key="13">
    <source>
        <dbReference type="ARBA" id="ARBA00048390"/>
    </source>
</evidence>
<comment type="catalytic activity">
    <reaction evidence="13 14">
        <text>protoporphyrinogen IX + 3 A = protoporphyrin IX + 3 AH2</text>
        <dbReference type="Rhea" id="RHEA:62000"/>
        <dbReference type="ChEBI" id="CHEBI:13193"/>
        <dbReference type="ChEBI" id="CHEBI:17499"/>
        <dbReference type="ChEBI" id="CHEBI:57306"/>
        <dbReference type="ChEBI" id="CHEBI:57307"/>
    </reaction>
</comment>
<evidence type="ECO:0000256" key="4">
    <source>
        <dbReference type="ARBA" id="ARBA00017504"/>
    </source>
</evidence>
<comment type="caution">
    <text evidence="15">The sequence shown here is derived from an EMBL/GenBank/DDBJ whole genome shotgun (WGS) entry which is preliminary data.</text>
</comment>
<feature type="transmembrane region" description="Helical" evidence="14">
    <location>
        <begin position="85"/>
        <end position="105"/>
    </location>
</feature>
<dbReference type="EC" id="1.3.99.-" evidence="14"/>
<dbReference type="PANTHER" id="PTHR40255:SF1">
    <property type="entry name" value="PROTOPORPHYRINOGEN IX OXIDASE"/>
    <property type="match status" value="1"/>
</dbReference>
<evidence type="ECO:0000256" key="12">
    <source>
        <dbReference type="ARBA" id="ARBA00023136"/>
    </source>
</evidence>
<comment type="pathway">
    <text evidence="2 14">Porphyrin-containing compound metabolism; protoporphyrin-IX biosynthesis; protoporphyrin-IX from protoporphyrinogen-IX: step 1/1.</text>
</comment>
<feature type="binding site" description="axial binding residue" evidence="14">
    <location>
        <position position="91"/>
    </location>
    <ligand>
        <name>heme</name>
        <dbReference type="ChEBI" id="CHEBI:30413"/>
    </ligand>
    <ligandPart>
        <name>Fe</name>
        <dbReference type="ChEBI" id="CHEBI:18248"/>
    </ligandPart>
</feature>
<protein>
    <recommendedName>
        <fullName evidence="4 14">Protoporphyrinogen IX oxidase</fullName>
        <shortName evidence="14">PPO</shortName>
        <ecNumber evidence="14">1.3.99.-</ecNumber>
    </recommendedName>
</protein>
<dbReference type="PANTHER" id="PTHR40255">
    <property type="entry name" value="UPF0093 MEMBRANE PROTEIN SLR1790"/>
    <property type="match status" value="1"/>
</dbReference>
<keyword evidence="16" id="KW-1185">Reference proteome</keyword>
<evidence type="ECO:0000256" key="3">
    <source>
        <dbReference type="ARBA" id="ARBA00006501"/>
    </source>
</evidence>
<feature type="binding site" description="axial binding residue" evidence="14">
    <location>
        <position position="10"/>
    </location>
    <ligand>
        <name>heme</name>
        <dbReference type="ChEBI" id="CHEBI:30413"/>
    </ligand>
    <ligandPart>
        <name>Fe</name>
        <dbReference type="ChEBI" id="CHEBI:18248"/>
    </ligandPart>
</feature>
<keyword evidence="12 14" id="KW-0472">Membrane</keyword>
<proteinExistence type="inferred from homology"/>
<evidence type="ECO:0000256" key="6">
    <source>
        <dbReference type="ARBA" id="ARBA00022617"/>
    </source>
</evidence>
<feature type="transmembrane region" description="Helical" evidence="14">
    <location>
        <begin position="150"/>
        <end position="171"/>
    </location>
</feature>
<accession>A0ABU0U2N2</accession>
<keyword evidence="8 14" id="KW-0479">Metal-binding</keyword>
<name>A0ABU0U2N2_9SPHI</name>
<evidence type="ECO:0000256" key="5">
    <source>
        <dbReference type="ARBA" id="ARBA00022475"/>
    </source>
</evidence>
<sequence>MIYLYAKAVHIIFVVCWMAGLFYIVRLFIYHTEAKSRPAEEYGILHRQFTVMESKLWWIIATPAMYLTVIAAIVMLYMNPGLLKMGWMHVKLTFVLGLILYHFSCQRIMFQLQSESSNWSSTKLRLWNELATVLLFAIVFTVVLKSALNWIFGVLGLLILSIALMMAVKLYKKYRTKNVGRKG</sequence>
<feature type="transmembrane region" description="Helical" evidence="14">
    <location>
        <begin position="126"/>
        <end position="144"/>
    </location>
</feature>
<comment type="function">
    <text evidence="14">Catalyzes the oxidation of protoporphyrinogen IX to protoporphyrin IX.</text>
</comment>
<feature type="transmembrane region" description="Helical" evidence="14">
    <location>
        <begin position="56"/>
        <end position="79"/>
    </location>
</feature>
<gene>
    <name evidence="15" type="ORF">QE382_001063</name>
</gene>
<dbReference type="InterPro" id="IPR005265">
    <property type="entry name" value="HemJ-like"/>
</dbReference>
<organism evidence="15 16">
    <name type="scientific">Sphingobacterium zeae</name>
    <dbReference type="NCBI Taxonomy" id="1776859"/>
    <lineage>
        <taxon>Bacteria</taxon>
        <taxon>Pseudomonadati</taxon>
        <taxon>Bacteroidota</taxon>
        <taxon>Sphingobacteriia</taxon>
        <taxon>Sphingobacteriales</taxon>
        <taxon>Sphingobacteriaceae</taxon>
        <taxon>Sphingobacterium</taxon>
    </lineage>
</organism>
<dbReference type="GO" id="GO:0016491">
    <property type="term" value="F:oxidoreductase activity"/>
    <property type="evidence" value="ECO:0007669"/>
    <property type="project" value="UniProtKB-KW"/>
</dbReference>
<comment type="subcellular location">
    <subcellularLocation>
        <location evidence="1 14">Cell membrane</location>
        <topology evidence="1 14">Multi-pass membrane protein</topology>
    </subcellularLocation>
</comment>
<feature type="transmembrane region" description="Helical" evidence="14">
    <location>
        <begin position="6"/>
        <end position="29"/>
    </location>
</feature>
<evidence type="ECO:0000256" key="9">
    <source>
        <dbReference type="ARBA" id="ARBA00022989"/>
    </source>
</evidence>
<evidence type="ECO:0000256" key="8">
    <source>
        <dbReference type="ARBA" id="ARBA00022723"/>
    </source>
</evidence>
<evidence type="ECO:0000256" key="11">
    <source>
        <dbReference type="ARBA" id="ARBA00023004"/>
    </source>
</evidence>
<reference evidence="15 16" key="1">
    <citation type="submission" date="2023-07" db="EMBL/GenBank/DDBJ databases">
        <title>Functional and genomic diversity of the sorghum phyllosphere microbiome.</title>
        <authorList>
            <person name="Shade A."/>
        </authorList>
    </citation>
    <scope>NUCLEOTIDE SEQUENCE [LARGE SCALE GENOMIC DNA]</scope>
    <source>
        <strain evidence="15 16">SORGH_AS_0892</strain>
    </source>
</reference>
<dbReference type="EMBL" id="JAUTBA010000001">
    <property type="protein sequence ID" value="MDQ1149079.1"/>
    <property type="molecule type" value="Genomic_DNA"/>
</dbReference>
<evidence type="ECO:0000256" key="2">
    <source>
        <dbReference type="ARBA" id="ARBA00005073"/>
    </source>
</evidence>